<dbReference type="Proteomes" id="UP001322481">
    <property type="component" value="Chromosome"/>
</dbReference>
<keyword evidence="2" id="KW-1185">Reference proteome</keyword>
<proteinExistence type="predicted"/>
<name>A0ABZ0VXU8_9HYPH</name>
<gene>
    <name evidence="1" type="ORF">U0R22_004678</name>
</gene>
<dbReference type="RefSeq" id="WP_322415271.1">
    <property type="nucleotide sequence ID" value="NZ_CP139858.1"/>
</dbReference>
<accession>A0ABZ0VXU8</accession>
<organism evidence="1 2">
    <name type="scientific">Mesorhizobium huakuii</name>
    <dbReference type="NCBI Taxonomy" id="28104"/>
    <lineage>
        <taxon>Bacteria</taxon>
        <taxon>Pseudomonadati</taxon>
        <taxon>Pseudomonadota</taxon>
        <taxon>Alphaproteobacteria</taxon>
        <taxon>Hyphomicrobiales</taxon>
        <taxon>Phyllobacteriaceae</taxon>
        <taxon>Mesorhizobium</taxon>
    </lineage>
</organism>
<sequence>MIEMSLSAVVYKAMLALEQEFPGYRLEREPISGECEVVYPDGAHVSWDAAKACERLLGNISHIGVLRGRIARHLGKASALERLVLYSGSHAGDVIEETGFGEIEEELDLLEISPDEHLRGFVGALRALIGAARQERNPIVFV</sequence>
<evidence type="ECO:0000313" key="2">
    <source>
        <dbReference type="Proteomes" id="UP001322481"/>
    </source>
</evidence>
<evidence type="ECO:0000313" key="1">
    <source>
        <dbReference type="EMBL" id="WQC00472.1"/>
    </source>
</evidence>
<reference evidence="1 2" key="1">
    <citation type="submission" date="2023-11" db="EMBL/GenBank/DDBJ databases">
        <authorList>
            <person name="Panchal A.K."/>
            <person name="Meaney J.S."/>
            <person name="Karas B.J."/>
            <person name="diCenzo G.C."/>
        </authorList>
    </citation>
    <scope>NUCLEOTIDE SEQUENCE [LARGE SCALE GENOMIC DNA]</scope>
    <source>
        <strain evidence="1 2">NZP2235</strain>
    </source>
</reference>
<protein>
    <submittedName>
        <fullName evidence="1">Uncharacterized protein</fullName>
    </submittedName>
</protein>
<dbReference type="EMBL" id="CP139858">
    <property type="protein sequence ID" value="WQC00472.1"/>
    <property type="molecule type" value="Genomic_DNA"/>
</dbReference>